<feature type="transmembrane region" description="Helical" evidence="8">
    <location>
        <begin position="164"/>
        <end position="183"/>
    </location>
</feature>
<feature type="transmembrane region" description="Helical" evidence="8">
    <location>
        <begin position="445"/>
        <end position="463"/>
    </location>
</feature>
<dbReference type="Gene3D" id="1.20.1250.20">
    <property type="entry name" value="MFS general substrate transporter like domains"/>
    <property type="match status" value="1"/>
</dbReference>
<dbReference type="InterPro" id="IPR020846">
    <property type="entry name" value="MFS_dom"/>
</dbReference>
<organism evidence="10 11">
    <name type="scientific">Amycolatopsis pithecellobii</name>
    <dbReference type="NCBI Taxonomy" id="664692"/>
    <lineage>
        <taxon>Bacteria</taxon>
        <taxon>Bacillati</taxon>
        <taxon>Actinomycetota</taxon>
        <taxon>Actinomycetes</taxon>
        <taxon>Pseudonocardiales</taxon>
        <taxon>Pseudonocardiaceae</taxon>
        <taxon>Amycolatopsis</taxon>
    </lineage>
</organism>
<dbReference type="EMBL" id="WMBA01000086">
    <property type="protein sequence ID" value="MTD59037.1"/>
    <property type="molecule type" value="Genomic_DNA"/>
</dbReference>
<sequence>MSRQPNPWAALSALCLGFFMILLDTTIVTIAIPAMVRDLHTSLNSVVWVLSVYLLTYAVPMLFTSRLGDRFGPKRVFLAGLIVFTLASLWCGLSGNVEMLITARAVQGLGAALLTPQTLAFITHLFPPAKRGPAMGMWGGVAGLATITGPLLGGVLVDGFGWEWIFFVNVPIGLIAIVLTGVLVPDWQPKHSHSFDIPGILLSAAGLFLLVFGIQNGQQYNWGTVFGPVNVFEIIGAGVLLLVIFVVWQRFNTREPLLPLKVFNNRNFSAGTVTGIAIGFCITGMFIPLVLFVQEVLGMTPTQAGLLTAPMSLLSGIVAPFIGRLSDKVNAKYLVMFGFVALAAGVGLIALQARAGMNPWALTPALLVCGLGTGSVFAPMSNVTMSSVDRTLAGAASGIFNTARQLGGVLGSAAIGVLLQARIVATMAGTHGNAPVALTDAARQTMLLPVGVLLLGAVAAIAMKRVARPQPATPTEPEPALRS</sequence>
<feature type="transmembrane region" description="Helical" evidence="8">
    <location>
        <begin position="101"/>
        <end position="122"/>
    </location>
</feature>
<evidence type="ECO:0000313" key="10">
    <source>
        <dbReference type="EMBL" id="MTD59037.1"/>
    </source>
</evidence>
<dbReference type="InterPro" id="IPR004638">
    <property type="entry name" value="EmrB-like"/>
</dbReference>
<feature type="transmembrane region" description="Helical" evidence="8">
    <location>
        <begin position="134"/>
        <end position="152"/>
    </location>
</feature>
<dbReference type="PANTHER" id="PTHR42718:SF42">
    <property type="entry name" value="EXPORT PROTEIN"/>
    <property type="match status" value="1"/>
</dbReference>
<comment type="similarity">
    <text evidence="2">Belongs to the major facilitator superfamily. EmrB family.</text>
</comment>
<feature type="transmembrane region" description="Helical" evidence="8">
    <location>
        <begin position="334"/>
        <end position="353"/>
    </location>
</feature>
<keyword evidence="6 8" id="KW-1133">Transmembrane helix</keyword>
<dbReference type="GO" id="GO:0022857">
    <property type="term" value="F:transmembrane transporter activity"/>
    <property type="evidence" value="ECO:0007669"/>
    <property type="project" value="InterPro"/>
</dbReference>
<dbReference type="Proteomes" id="UP000440096">
    <property type="component" value="Unassembled WGS sequence"/>
</dbReference>
<gene>
    <name evidence="10" type="ORF">GKO32_34390</name>
</gene>
<feature type="domain" description="Major facilitator superfamily (MFS) profile" evidence="9">
    <location>
        <begin position="10"/>
        <end position="468"/>
    </location>
</feature>
<dbReference type="Pfam" id="PF07690">
    <property type="entry name" value="MFS_1"/>
    <property type="match status" value="1"/>
</dbReference>
<reference evidence="10 11" key="1">
    <citation type="submission" date="2019-11" db="EMBL/GenBank/DDBJ databases">
        <title>Draft genome of Amycolatopsis RM579.</title>
        <authorList>
            <person name="Duangmal K."/>
            <person name="Mingma R."/>
        </authorList>
    </citation>
    <scope>NUCLEOTIDE SEQUENCE [LARGE SCALE GENOMIC DNA]</scope>
    <source>
        <strain evidence="10 11">RM579</strain>
    </source>
</reference>
<proteinExistence type="inferred from homology"/>
<dbReference type="FunFam" id="1.20.1720.10:FF:000021">
    <property type="entry name" value="Drug resistance transporter, EmrB/QacA subfamily"/>
    <property type="match status" value="1"/>
</dbReference>
<evidence type="ECO:0000256" key="2">
    <source>
        <dbReference type="ARBA" id="ARBA00008537"/>
    </source>
</evidence>
<feature type="transmembrane region" description="Helical" evidence="8">
    <location>
        <begin position="7"/>
        <end position="34"/>
    </location>
</feature>
<dbReference type="InterPro" id="IPR036259">
    <property type="entry name" value="MFS_trans_sf"/>
</dbReference>
<keyword evidence="11" id="KW-1185">Reference proteome</keyword>
<feature type="transmembrane region" description="Helical" evidence="8">
    <location>
        <begin position="46"/>
        <end position="64"/>
    </location>
</feature>
<feature type="transmembrane region" description="Helical" evidence="8">
    <location>
        <begin position="304"/>
        <end position="322"/>
    </location>
</feature>
<feature type="transmembrane region" description="Helical" evidence="8">
    <location>
        <begin position="365"/>
        <end position="385"/>
    </location>
</feature>
<dbReference type="OrthoDB" id="7375466at2"/>
<dbReference type="PRINTS" id="PR01036">
    <property type="entry name" value="TCRTETB"/>
</dbReference>
<comment type="caution">
    <text evidence="10">The sequence shown here is derived from an EMBL/GenBank/DDBJ whole genome shotgun (WGS) entry which is preliminary data.</text>
</comment>
<dbReference type="NCBIfam" id="TIGR00711">
    <property type="entry name" value="efflux_EmrB"/>
    <property type="match status" value="1"/>
</dbReference>
<keyword evidence="7 8" id="KW-0472">Membrane</keyword>
<evidence type="ECO:0000256" key="8">
    <source>
        <dbReference type="SAM" id="Phobius"/>
    </source>
</evidence>
<evidence type="ECO:0000256" key="4">
    <source>
        <dbReference type="ARBA" id="ARBA00022475"/>
    </source>
</evidence>
<protein>
    <submittedName>
        <fullName evidence="10">DHA2 family efflux MFS transporter permease subunit</fullName>
    </submittedName>
</protein>
<name>A0A6N7ZBD8_9PSEU</name>
<feature type="transmembrane region" description="Helical" evidence="8">
    <location>
        <begin position="268"/>
        <end position="292"/>
    </location>
</feature>
<dbReference type="SUPFAM" id="SSF103473">
    <property type="entry name" value="MFS general substrate transporter"/>
    <property type="match status" value="1"/>
</dbReference>
<dbReference type="CDD" id="cd17321">
    <property type="entry name" value="MFS_MMR_MDR_like"/>
    <property type="match status" value="1"/>
</dbReference>
<evidence type="ECO:0000313" key="11">
    <source>
        <dbReference type="Proteomes" id="UP000440096"/>
    </source>
</evidence>
<dbReference type="AlphaFoldDB" id="A0A6N7ZBD8"/>
<evidence type="ECO:0000256" key="5">
    <source>
        <dbReference type="ARBA" id="ARBA00022692"/>
    </source>
</evidence>
<feature type="transmembrane region" description="Helical" evidence="8">
    <location>
        <begin position="406"/>
        <end position="425"/>
    </location>
</feature>
<dbReference type="InterPro" id="IPR011701">
    <property type="entry name" value="MFS"/>
</dbReference>
<dbReference type="RefSeq" id="WP_154761098.1">
    <property type="nucleotide sequence ID" value="NZ_WMBA01000086.1"/>
</dbReference>
<keyword evidence="3" id="KW-0813">Transport</keyword>
<dbReference type="PROSITE" id="PS50850">
    <property type="entry name" value="MFS"/>
    <property type="match status" value="1"/>
</dbReference>
<evidence type="ECO:0000259" key="9">
    <source>
        <dbReference type="PROSITE" id="PS50850"/>
    </source>
</evidence>
<dbReference type="Gene3D" id="1.20.1720.10">
    <property type="entry name" value="Multidrug resistance protein D"/>
    <property type="match status" value="1"/>
</dbReference>
<feature type="transmembrane region" description="Helical" evidence="8">
    <location>
        <begin position="195"/>
        <end position="214"/>
    </location>
</feature>
<feature type="transmembrane region" description="Helical" evidence="8">
    <location>
        <begin position="76"/>
        <end position="95"/>
    </location>
</feature>
<keyword evidence="5 8" id="KW-0812">Transmembrane</keyword>
<dbReference type="PANTHER" id="PTHR42718">
    <property type="entry name" value="MAJOR FACILITATOR SUPERFAMILY MULTIDRUG TRANSPORTER MFSC"/>
    <property type="match status" value="1"/>
</dbReference>
<keyword evidence="4" id="KW-1003">Cell membrane</keyword>
<evidence type="ECO:0000256" key="7">
    <source>
        <dbReference type="ARBA" id="ARBA00023136"/>
    </source>
</evidence>
<feature type="transmembrane region" description="Helical" evidence="8">
    <location>
        <begin position="226"/>
        <end position="248"/>
    </location>
</feature>
<evidence type="ECO:0000256" key="1">
    <source>
        <dbReference type="ARBA" id="ARBA00004651"/>
    </source>
</evidence>
<accession>A0A6N7ZBD8</accession>
<evidence type="ECO:0000256" key="6">
    <source>
        <dbReference type="ARBA" id="ARBA00022989"/>
    </source>
</evidence>
<comment type="subcellular location">
    <subcellularLocation>
        <location evidence="1">Cell membrane</location>
        <topology evidence="1">Multi-pass membrane protein</topology>
    </subcellularLocation>
</comment>
<dbReference type="GO" id="GO:0005886">
    <property type="term" value="C:plasma membrane"/>
    <property type="evidence" value="ECO:0007669"/>
    <property type="project" value="UniProtKB-SubCell"/>
</dbReference>
<evidence type="ECO:0000256" key="3">
    <source>
        <dbReference type="ARBA" id="ARBA00022448"/>
    </source>
</evidence>